<evidence type="ECO:0000313" key="3">
    <source>
        <dbReference type="Proteomes" id="UP001204562"/>
    </source>
</evidence>
<name>A0AAW5JIL7_9FIRM</name>
<dbReference type="EMBL" id="JANFYS010000001">
    <property type="protein sequence ID" value="MCQ4769024.1"/>
    <property type="molecule type" value="Genomic_DNA"/>
</dbReference>
<evidence type="ECO:0000313" key="1">
    <source>
        <dbReference type="EMBL" id="MCQ4769024.1"/>
    </source>
</evidence>
<gene>
    <name evidence="1" type="ORF">NE579_00905</name>
    <name evidence="2" type="ORF">NE579_01180</name>
</gene>
<protein>
    <submittedName>
        <fullName evidence="2">Uncharacterized protein</fullName>
    </submittedName>
</protein>
<sequence length="86" mass="10013">MLYRIDRITDRTGRDREDGRNPQRIGREGALLEAEVGYPMRLAYITPDVGTLVTSRVNHIKRYGRELVVKTLNSIYHLREVEEENA</sequence>
<accession>A0AAW5JIL7</accession>
<dbReference type="Proteomes" id="UP001204562">
    <property type="component" value="Unassembled WGS sequence"/>
</dbReference>
<organism evidence="2 3">
    <name type="scientific">Intestinimonas massiliensis</name>
    <name type="common">ex Afouda et al. 2020</name>
    <dbReference type="NCBI Taxonomy" id="1673721"/>
    <lineage>
        <taxon>Bacteria</taxon>
        <taxon>Bacillati</taxon>
        <taxon>Bacillota</taxon>
        <taxon>Clostridia</taxon>
        <taxon>Eubacteriales</taxon>
        <taxon>Intestinimonas</taxon>
    </lineage>
</organism>
<proteinExistence type="predicted"/>
<dbReference type="AlphaFoldDB" id="A0AAW5JIL7"/>
<reference evidence="2" key="1">
    <citation type="submission" date="2022-06" db="EMBL/GenBank/DDBJ databases">
        <title>Isolation of gut microbiota from human fecal samples.</title>
        <authorList>
            <person name="Pamer E.G."/>
            <person name="Barat B."/>
            <person name="Waligurski E."/>
            <person name="Medina S."/>
            <person name="Paddock L."/>
            <person name="Mostad J."/>
        </authorList>
    </citation>
    <scope>NUCLEOTIDE SEQUENCE</scope>
    <source>
        <strain evidence="2">DFI.9.91</strain>
    </source>
</reference>
<comment type="caution">
    <text evidence="2">The sequence shown here is derived from an EMBL/GenBank/DDBJ whole genome shotgun (WGS) entry which is preliminary data.</text>
</comment>
<dbReference type="RefSeq" id="WP_256302937.1">
    <property type="nucleotide sequence ID" value="NZ_JANFYS010000001.1"/>
</dbReference>
<evidence type="ECO:0000313" key="2">
    <source>
        <dbReference type="EMBL" id="MCQ4769077.1"/>
    </source>
</evidence>
<dbReference type="EMBL" id="JANFYS010000001">
    <property type="protein sequence ID" value="MCQ4769077.1"/>
    <property type="molecule type" value="Genomic_DNA"/>
</dbReference>